<protein>
    <submittedName>
        <fullName evidence="3">Vitelline membrane outer layer protein 1</fullName>
    </submittedName>
</protein>
<dbReference type="InterPro" id="IPR005515">
    <property type="entry name" value="VOMI"/>
</dbReference>
<proteinExistence type="predicted"/>
<dbReference type="RefSeq" id="XP_017347669.1">
    <property type="nucleotide sequence ID" value="XM_017492180.3"/>
</dbReference>
<accession>A0A2D0SYA7</accession>
<dbReference type="KEGG" id="ipu:108278695"/>
<sequence length="206" mass="22391">MYFVLTVVLPVLMLSFGECASVNDTQSKIASPYPSTISVLNGQVWGTWGTAVKCPSGTYATGFSLKVLTNQGFWDDTALNGIALQCSKPIGLTGYVEDYTTIRTDEGSWGTWTENIWCPSGVLKSFQLRVESYQGVFRDDTAANNIRFTCTGGNVLEGSGMTWGSWGTWSSDCDGTGICGIQTKVDPPQGIWDDTSLNDVRFYCCS</sequence>
<evidence type="ECO:0000313" key="2">
    <source>
        <dbReference type="Proteomes" id="UP000221080"/>
    </source>
</evidence>
<keyword evidence="2" id="KW-1185">Reference proteome</keyword>
<organism evidence="2 3">
    <name type="scientific">Ictalurus punctatus</name>
    <name type="common">Channel catfish</name>
    <name type="synonym">Silurus punctatus</name>
    <dbReference type="NCBI Taxonomy" id="7998"/>
    <lineage>
        <taxon>Eukaryota</taxon>
        <taxon>Metazoa</taxon>
        <taxon>Chordata</taxon>
        <taxon>Craniata</taxon>
        <taxon>Vertebrata</taxon>
        <taxon>Euteleostomi</taxon>
        <taxon>Actinopterygii</taxon>
        <taxon>Neopterygii</taxon>
        <taxon>Teleostei</taxon>
        <taxon>Ostariophysi</taxon>
        <taxon>Siluriformes</taxon>
        <taxon>Ictaluridae</taxon>
        <taxon>Ictalurus</taxon>
    </lineage>
</organism>
<dbReference type="GeneID" id="108278695"/>
<keyword evidence="1" id="KW-0732">Signal</keyword>
<dbReference type="STRING" id="7998.ENSIPUP00000011672"/>
<dbReference type="Pfam" id="PF03762">
    <property type="entry name" value="VOMI"/>
    <property type="match status" value="1"/>
</dbReference>
<dbReference type="SUPFAM" id="SSF51092">
    <property type="entry name" value="Vitelline membrane outer protein-I (VMO-I)"/>
    <property type="match status" value="1"/>
</dbReference>
<reference evidence="3" key="2">
    <citation type="submission" date="2025-08" db="UniProtKB">
        <authorList>
            <consortium name="RefSeq"/>
        </authorList>
    </citation>
    <scope>IDENTIFICATION</scope>
    <source>
        <tissue evidence="3">Blood</tissue>
    </source>
</reference>
<feature type="chain" id="PRO_5012632774" evidence="1">
    <location>
        <begin position="20"/>
        <end position="206"/>
    </location>
</feature>
<dbReference type="OrthoDB" id="6344411at2759"/>
<dbReference type="Gene3D" id="2.100.10.20">
    <property type="entry name" value="Vitelline membrane outer layer protein I (VOMI)"/>
    <property type="match status" value="1"/>
</dbReference>
<gene>
    <name evidence="3" type="primary">LOC108278695</name>
</gene>
<dbReference type="PANTHER" id="PTHR18841">
    <property type="entry name" value="VITELLINE MEMBRANE OUTER LAYER PROTEIN I-RELATED"/>
    <property type="match status" value="1"/>
</dbReference>
<dbReference type="OMA" id="ISCCLWS"/>
<name>A0A2D0SYA7_ICTPU</name>
<evidence type="ECO:0000256" key="1">
    <source>
        <dbReference type="SAM" id="SignalP"/>
    </source>
</evidence>
<dbReference type="PANTHER" id="PTHR18841:SF0">
    <property type="entry name" value="VITELLINE MEMBRANE OUTER LAYER 1 HOMOLOG A-RELATED"/>
    <property type="match status" value="1"/>
</dbReference>
<dbReference type="GO" id="GO:0005615">
    <property type="term" value="C:extracellular space"/>
    <property type="evidence" value="ECO:0007669"/>
    <property type="project" value="TreeGrafter"/>
</dbReference>
<dbReference type="Proteomes" id="UP000221080">
    <property type="component" value="Chromosome 18"/>
</dbReference>
<feature type="signal peptide" evidence="1">
    <location>
        <begin position="1"/>
        <end position="19"/>
    </location>
</feature>
<evidence type="ECO:0000313" key="3">
    <source>
        <dbReference type="RefSeq" id="XP_017347669.1"/>
    </source>
</evidence>
<dbReference type="InterPro" id="IPR036706">
    <property type="entry name" value="VOMI_sf"/>
</dbReference>
<reference evidence="2" key="1">
    <citation type="journal article" date="2016" name="Nat. Commun.">
        <title>The channel catfish genome sequence provides insights into the evolution of scale formation in teleosts.</title>
        <authorList>
            <person name="Liu Z."/>
            <person name="Liu S."/>
            <person name="Yao J."/>
            <person name="Bao L."/>
            <person name="Zhang J."/>
            <person name="Li Y."/>
            <person name="Jiang C."/>
            <person name="Sun L."/>
            <person name="Wang R."/>
            <person name="Zhang Y."/>
            <person name="Zhou T."/>
            <person name="Zeng Q."/>
            <person name="Fu Q."/>
            <person name="Gao S."/>
            <person name="Li N."/>
            <person name="Koren S."/>
            <person name="Jiang Y."/>
            <person name="Zimin A."/>
            <person name="Xu P."/>
            <person name="Phillippy A.M."/>
            <person name="Geng X."/>
            <person name="Song L."/>
            <person name="Sun F."/>
            <person name="Li C."/>
            <person name="Wang X."/>
            <person name="Chen A."/>
            <person name="Jin Y."/>
            <person name="Yuan Z."/>
            <person name="Yang Y."/>
            <person name="Tan S."/>
            <person name="Peatman E."/>
            <person name="Lu J."/>
            <person name="Qin Z."/>
            <person name="Dunham R."/>
            <person name="Li Z."/>
            <person name="Sonstegard T."/>
            <person name="Feng J."/>
            <person name="Danzmann R.G."/>
            <person name="Schroeder S."/>
            <person name="Scheffler B."/>
            <person name="Duke M.V."/>
            <person name="Ballard L."/>
            <person name="Kucuktas H."/>
            <person name="Kaltenboeck L."/>
            <person name="Liu H."/>
            <person name="Armbruster J."/>
            <person name="Xie Y."/>
            <person name="Kirby M.L."/>
            <person name="Tian Y."/>
            <person name="Flanagan M.E."/>
            <person name="Mu W."/>
            <person name="Waldbieser G.C."/>
        </authorList>
    </citation>
    <scope>NUCLEOTIDE SEQUENCE [LARGE SCALE GENOMIC DNA]</scope>
    <source>
        <strain evidence="2">SDA103</strain>
    </source>
</reference>
<dbReference type="AlphaFoldDB" id="A0A2D0SYA7"/>